<dbReference type="AlphaFoldDB" id="A0A1D2A052"/>
<feature type="compositionally biased region" description="Polar residues" evidence="6">
    <location>
        <begin position="80"/>
        <end position="96"/>
    </location>
</feature>
<dbReference type="SUPFAM" id="SSF51045">
    <property type="entry name" value="WW domain"/>
    <property type="match status" value="1"/>
</dbReference>
<evidence type="ECO:0000256" key="3">
    <source>
        <dbReference type="ARBA" id="ARBA00022771"/>
    </source>
</evidence>
<feature type="compositionally biased region" description="Basic and acidic residues" evidence="6">
    <location>
        <begin position="134"/>
        <end position="147"/>
    </location>
</feature>
<evidence type="ECO:0000256" key="4">
    <source>
        <dbReference type="ARBA" id="ARBA00022833"/>
    </source>
</evidence>
<protein>
    <submittedName>
        <fullName evidence="9">Uncharacterized protein</fullName>
    </submittedName>
</protein>
<sequence>MYRADRGSYDDSGRKGFRGTEENSKTRLCTRWQEGNCRFGNRCNFAHGEAELRGLPPRSRGPSGGPYSQVGPGAGPGTWQGHQQTHGPGSNSSSGTPAADHAAKPEKMTDREVWVASGCPVAGPNGWTQYQTPDGEHYFHHRERNETQWDPPAGWTGTT</sequence>
<keyword evidence="3 5" id="KW-0863">Zinc-finger</keyword>
<feature type="compositionally biased region" description="Basic and acidic residues" evidence="6">
    <location>
        <begin position="101"/>
        <end position="113"/>
    </location>
</feature>
<dbReference type="InterPro" id="IPR036020">
    <property type="entry name" value="WW_dom_sf"/>
</dbReference>
<dbReference type="Pfam" id="PF00642">
    <property type="entry name" value="zf-CCCH"/>
    <property type="match status" value="1"/>
</dbReference>
<evidence type="ECO:0000259" key="8">
    <source>
        <dbReference type="PROSITE" id="PS50103"/>
    </source>
</evidence>
<dbReference type="InterPro" id="IPR001202">
    <property type="entry name" value="WW_dom"/>
</dbReference>
<evidence type="ECO:0000313" key="9">
    <source>
        <dbReference type="EMBL" id="JAT72303.1"/>
    </source>
</evidence>
<dbReference type="GO" id="GO:0008270">
    <property type="term" value="F:zinc ion binding"/>
    <property type="evidence" value="ECO:0007669"/>
    <property type="project" value="UniProtKB-KW"/>
</dbReference>
<feature type="compositionally biased region" description="Basic and acidic residues" evidence="6">
    <location>
        <begin position="1"/>
        <end position="25"/>
    </location>
</feature>
<dbReference type="InterPro" id="IPR045877">
    <property type="entry name" value="ZFP36-like"/>
</dbReference>
<evidence type="ECO:0000259" key="7">
    <source>
        <dbReference type="PROSITE" id="PS50020"/>
    </source>
</evidence>
<feature type="domain" description="C3H1-type" evidence="8">
    <location>
        <begin position="23"/>
        <end position="50"/>
    </location>
</feature>
<dbReference type="SUPFAM" id="SSF90229">
    <property type="entry name" value="CCCH zinc finger"/>
    <property type="match status" value="1"/>
</dbReference>
<dbReference type="Gene3D" id="2.20.70.10">
    <property type="match status" value="1"/>
</dbReference>
<gene>
    <name evidence="9" type="ORF">g.17654</name>
</gene>
<keyword evidence="4 5" id="KW-0862">Zinc</keyword>
<organism evidence="9">
    <name type="scientific">Auxenochlorella protothecoides</name>
    <name type="common">Green microalga</name>
    <name type="synonym">Chlorella protothecoides</name>
    <dbReference type="NCBI Taxonomy" id="3075"/>
    <lineage>
        <taxon>Eukaryota</taxon>
        <taxon>Viridiplantae</taxon>
        <taxon>Chlorophyta</taxon>
        <taxon>core chlorophytes</taxon>
        <taxon>Trebouxiophyceae</taxon>
        <taxon>Chlorellales</taxon>
        <taxon>Chlorellaceae</taxon>
        <taxon>Auxenochlorella</taxon>
    </lineage>
</organism>
<feature type="region of interest" description="Disordered" evidence="6">
    <location>
        <begin position="52"/>
        <end position="159"/>
    </location>
</feature>
<dbReference type="PROSITE" id="PS50103">
    <property type="entry name" value="ZF_C3H1"/>
    <property type="match status" value="1"/>
</dbReference>
<dbReference type="Pfam" id="PF00397">
    <property type="entry name" value="WW"/>
    <property type="match status" value="1"/>
</dbReference>
<dbReference type="PROSITE" id="PS50020">
    <property type="entry name" value="WW_DOMAIN_2"/>
    <property type="match status" value="1"/>
</dbReference>
<feature type="domain" description="WW" evidence="7">
    <location>
        <begin position="121"/>
        <end position="154"/>
    </location>
</feature>
<reference evidence="9" key="1">
    <citation type="submission" date="2015-08" db="EMBL/GenBank/DDBJ databases">
        <authorList>
            <person name="Babu N.S."/>
            <person name="Beckwith C.J."/>
            <person name="Beseler K.G."/>
            <person name="Brison A."/>
            <person name="Carone J.V."/>
            <person name="Caskin T.P."/>
            <person name="Diamond M."/>
            <person name="Durham M.E."/>
            <person name="Foxe J.M."/>
            <person name="Go M."/>
            <person name="Henderson B.A."/>
            <person name="Jones I.B."/>
            <person name="McGettigan J.A."/>
            <person name="Micheletti S.J."/>
            <person name="Nasrallah M.E."/>
            <person name="Ortiz D."/>
            <person name="Piller C.R."/>
            <person name="Privatt S.R."/>
            <person name="Schneider S.L."/>
            <person name="Sharp S."/>
            <person name="Smith T.C."/>
            <person name="Stanton J.D."/>
            <person name="Ullery H.E."/>
            <person name="Wilson R.J."/>
            <person name="Serrano M.G."/>
            <person name="Buck G."/>
            <person name="Lee V."/>
            <person name="Wang Y."/>
            <person name="Carvalho R."/>
            <person name="Voegtly L."/>
            <person name="Shi R."/>
            <person name="Duckworth R."/>
            <person name="Johnson A."/>
            <person name="Loviza R."/>
            <person name="Walstead R."/>
            <person name="Shah Z."/>
            <person name="Kiflezghi M."/>
            <person name="Wade K."/>
            <person name="Ball S.L."/>
            <person name="Bradley K.W."/>
            <person name="Asai D.J."/>
            <person name="Bowman C.A."/>
            <person name="Russell D.A."/>
            <person name="Pope W.H."/>
            <person name="Jacobs-Sera D."/>
            <person name="Hendrix R.W."/>
            <person name="Hatfull G.F."/>
        </authorList>
    </citation>
    <scope>NUCLEOTIDE SEQUENCE</scope>
</reference>
<accession>A0A1D2A052</accession>
<dbReference type="GO" id="GO:0010468">
    <property type="term" value="P:regulation of gene expression"/>
    <property type="evidence" value="ECO:0007669"/>
    <property type="project" value="UniProtKB-ARBA"/>
</dbReference>
<dbReference type="GO" id="GO:0003729">
    <property type="term" value="F:mRNA binding"/>
    <property type="evidence" value="ECO:0007669"/>
    <property type="project" value="InterPro"/>
</dbReference>
<keyword evidence="1 5" id="KW-0479">Metal-binding</keyword>
<dbReference type="GO" id="GO:0051252">
    <property type="term" value="P:regulation of RNA metabolic process"/>
    <property type="evidence" value="ECO:0007669"/>
    <property type="project" value="UniProtKB-ARBA"/>
</dbReference>
<dbReference type="PROSITE" id="PS01159">
    <property type="entry name" value="WW_DOMAIN_1"/>
    <property type="match status" value="1"/>
</dbReference>
<dbReference type="InterPro" id="IPR000571">
    <property type="entry name" value="Znf_CCCH"/>
</dbReference>
<dbReference type="PANTHER" id="PTHR12547">
    <property type="entry name" value="CCCH ZINC FINGER/TIS11-RELATED"/>
    <property type="match status" value="1"/>
</dbReference>
<name>A0A1D2A052_AUXPR</name>
<proteinExistence type="predicted"/>
<evidence type="ECO:0000256" key="6">
    <source>
        <dbReference type="SAM" id="MobiDB-lite"/>
    </source>
</evidence>
<dbReference type="SMART" id="SM00456">
    <property type="entry name" value="WW"/>
    <property type="match status" value="1"/>
</dbReference>
<dbReference type="Gene3D" id="4.10.1000.10">
    <property type="entry name" value="Zinc finger, CCCH-type"/>
    <property type="match status" value="1"/>
</dbReference>
<evidence type="ECO:0000256" key="1">
    <source>
        <dbReference type="ARBA" id="ARBA00022723"/>
    </source>
</evidence>
<dbReference type="PANTHER" id="PTHR12547:SF18">
    <property type="entry name" value="PROTEIN TIS11"/>
    <property type="match status" value="1"/>
</dbReference>
<dbReference type="CDD" id="cd00201">
    <property type="entry name" value="WW"/>
    <property type="match status" value="1"/>
</dbReference>
<feature type="zinc finger region" description="C3H1-type" evidence="5">
    <location>
        <begin position="23"/>
        <end position="50"/>
    </location>
</feature>
<dbReference type="SMART" id="SM00356">
    <property type="entry name" value="ZnF_C3H1"/>
    <property type="match status" value="1"/>
</dbReference>
<dbReference type="InterPro" id="IPR036855">
    <property type="entry name" value="Znf_CCCH_sf"/>
</dbReference>
<dbReference type="FunFam" id="4.10.1000.10:FF:000003">
    <property type="entry name" value="Zinc finger CCCH domain-containing protein"/>
    <property type="match status" value="1"/>
</dbReference>
<evidence type="ECO:0000256" key="2">
    <source>
        <dbReference type="ARBA" id="ARBA00022737"/>
    </source>
</evidence>
<keyword evidence="2" id="KW-0677">Repeat</keyword>
<dbReference type="EMBL" id="GDKF01006319">
    <property type="protein sequence ID" value="JAT72303.1"/>
    <property type="molecule type" value="Transcribed_RNA"/>
</dbReference>
<evidence type="ECO:0000256" key="5">
    <source>
        <dbReference type="PROSITE-ProRule" id="PRU00723"/>
    </source>
</evidence>
<feature type="region of interest" description="Disordered" evidence="6">
    <location>
        <begin position="1"/>
        <end position="27"/>
    </location>
</feature>